<evidence type="ECO:0000259" key="5">
    <source>
        <dbReference type="PROSITE" id="PS50043"/>
    </source>
</evidence>
<evidence type="ECO:0000313" key="6">
    <source>
        <dbReference type="EMBL" id="MDN4612570.1"/>
    </source>
</evidence>
<dbReference type="Gene3D" id="1.10.10.10">
    <property type="entry name" value="Winged helix-like DNA-binding domain superfamily/Winged helix DNA-binding domain"/>
    <property type="match status" value="1"/>
</dbReference>
<dbReference type="CDD" id="cd06170">
    <property type="entry name" value="LuxR_C_like"/>
    <property type="match status" value="1"/>
</dbReference>
<gene>
    <name evidence="6" type="ORF">P5G52_17005</name>
</gene>
<dbReference type="Pfam" id="PF00196">
    <property type="entry name" value="GerE"/>
    <property type="match status" value="1"/>
</dbReference>
<dbReference type="Proteomes" id="UP001174209">
    <property type="component" value="Unassembled WGS sequence"/>
</dbReference>
<dbReference type="SUPFAM" id="SSF52540">
    <property type="entry name" value="P-loop containing nucleoside triphosphate hydrolases"/>
    <property type="match status" value="1"/>
</dbReference>
<proteinExistence type="predicted"/>
<dbReference type="Pfam" id="PF13191">
    <property type="entry name" value="AAA_16"/>
    <property type="match status" value="1"/>
</dbReference>
<dbReference type="InterPro" id="IPR000792">
    <property type="entry name" value="Tscrpt_reg_LuxR_C"/>
</dbReference>
<evidence type="ECO:0000256" key="2">
    <source>
        <dbReference type="ARBA" id="ARBA00023125"/>
    </source>
</evidence>
<protein>
    <submittedName>
        <fullName evidence="6">LuxR C-terminal-related transcriptional regulator</fullName>
    </submittedName>
</protein>
<dbReference type="PANTHER" id="PTHR44688">
    <property type="entry name" value="DNA-BINDING TRANSCRIPTIONAL ACTIVATOR DEVR_DOSR"/>
    <property type="match status" value="1"/>
</dbReference>
<keyword evidence="2" id="KW-0238">DNA-binding</keyword>
<dbReference type="InterPro" id="IPR036388">
    <property type="entry name" value="WH-like_DNA-bd_sf"/>
</dbReference>
<dbReference type="InterPro" id="IPR041664">
    <property type="entry name" value="AAA_16"/>
</dbReference>
<dbReference type="InterPro" id="IPR016032">
    <property type="entry name" value="Sig_transdc_resp-reg_C-effctor"/>
</dbReference>
<name>A0ABT8K549_9MICC</name>
<dbReference type="EMBL" id="JAROCG010000002">
    <property type="protein sequence ID" value="MDN4612570.1"/>
    <property type="molecule type" value="Genomic_DNA"/>
</dbReference>
<feature type="region of interest" description="Disordered" evidence="4">
    <location>
        <begin position="1"/>
        <end position="30"/>
    </location>
</feature>
<accession>A0ABT8K549</accession>
<dbReference type="RefSeq" id="WP_301229726.1">
    <property type="nucleotide sequence ID" value="NZ_JAROCG010000002.1"/>
</dbReference>
<feature type="domain" description="HTH luxR-type" evidence="5">
    <location>
        <begin position="851"/>
        <end position="916"/>
    </location>
</feature>
<keyword evidence="3" id="KW-0804">Transcription</keyword>
<sequence>MRSHNLVQSHPLPPATQPLRVAAPRPDQSPVHGPFIGRAEEMTGILRAVREPGSAGAVVVGAHGAGKTAVLQHVQRFLGDTYLIHVRGLHSAAPFPFRALSFLLSELAATVTHPALVFGAVSTHLQTEAGGRRVVFAVDNAEHLDRSSSALIGQLVAGNVASVILTVTDFAKADPAFMTLWRNASLRRFDLRPFTFADTGLFVESELGAPASRECIEALWAVGGGNLPATRAALKGFVQRGTLTRRGEAWVLLPDRLGTGQEVVGNSPLLLALTPDQRNIVNLVALAGALDWFDLARRADPADLDTLQDAGILVVDSEVEPRVRLATPGLSVAVAQAIGTAEALDLYQHLQGLPAASRQIAADPARLVAWLLRAALPVGEDQAVAAATALNDDGHYARAAELIATLGTAPGSHRLAYQGVVAALGQGDLEAATAHLAVLAAVEDRLDPAAWTLYKIEESRARRLRPPADAAEPLTEAAERLAGWQRDAQTDGDERAAAELARLGRKVFLARAELASFEGRYRDNLETLPGLVETDASASADREDREFQVVVQSLLLEAQATVDQRSAGYDLARSLVRRLAHPDVSYRVADAALLRVETAFLLTGGWSEVAELLESIRRSSDRWSFRRGSLTQLSEGLAMVGLGRARDAVSVLEPVVEQLRVTDPHGILPLAGAALTYCHALASPLEHVIAYLPLSEPGRGNSWVVRRAARHYQLLASARTENRGEAARRLQERASKDLQDGASIWALVSLAAAVRLGRQEAVADLGALAASLQGPLARACTLYSRALLHSDVGLLIEAMECAAASGDYRLAADIAQSGINATTRNQDRSGLRIIQRRLKELLPDAPQATAAAANLDLLTAREREVAAMAAAGSSNRVIAQKLFVSVRTVEGHLYQVYSKLNVSTRTELAELVPAESDF</sequence>
<comment type="caution">
    <text evidence="6">The sequence shown here is derived from an EMBL/GenBank/DDBJ whole genome shotgun (WGS) entry which is preliminary data.</text>
</comment>
<organism evidence="6 7">
    <name type="scientific">Arthrobacter burdickii</name>
    <dbReference type="NCBI Taxonomy" id="3035920"/>
    <lineage>
        <taxon>Bacteria</taxon>
        <taxon>Bacillati</taxon>
        <taxon>Actinomycetota</taxon>
        <taxon>Actinomycetes</taxon>
        <taxon>Micrococcales</taxon>
        <taxon>Micrococcaceae</taxon>
        <taxon>Arthrobacter</taxon>
    </lineage>
</organism>
<evidence type="ECO:0000256" key="3">
    <source>
        <dbReference type="ARBA" id="ARBA00023163"/>
    </source>
</evidence>
<evidence type="ECO:0000256" key="1">
    <source>
        <dbReference type="ARBA" id="ARBA00023015"/>
    </source>
</evidence>
<reference evidence="6" key="1">
    <citation type="submission" date="2023-06" db="EMBL/GenBank/DDBJ databases">
        <title>MT1 and MT2 Draft Genomes of Novel Species.</title>
        <authorList>
            <person name="Venkateswaran K."/>
        </authorList>
    </citation>
    <scope>NUCLEOTIDE SEQUENCE</scope>
    <source>
        <strain evidence="6">IIF3SC-B10</strain>
    </source>
</reference>
<dbReference type="PROSITE" id="PS50043">
    <property type="entry name" value="HTH_LUXR_2"/>
    <property type="match status" value="1"/>
</dbReference>
<dbReference type="InterPro" id="IPR027417">
    <property type="entry name" value="P-loop_NTPase"/>
</dbReference>
<keyword evidence="1" id="KW-0805">Transcription regulation</keyword>
<evidence type="ECO:0000256" key="4">
    <source>
        <dbReference type="SAM" id="MobiDB-lite"/>
    </source>
</evidence>
<dbReference type="PANTHER" id="PTHR44688:SF16">
    <property type="entry name" value="DNA-BINDING TRANSCRIPTIONAL ACTIVATOR DEVR_DOSR"/>
    <property type="match status" value="1"/>
</dbReference>
<dbReference type="PRINTS" id="PR00038">
    <property type="entry name" value="HTHLUXR"/>
</dbReference>
<keyword evidence="7" id="KW-1185">Reference proteome</keyword>
<dbReference type="SMART" id="SM00421">
    <property type="entry name" value="HTH_LUXR"/>
    <property type="match status" value="1"/>
</dbReference>
<evidence type="ECO:0000313" key="7">
    <source>
        <dbReference type="Proteomes" id="UP001174209"/>
    </source>
</evidence>
<dbReference type="SUPFAM" id="SSF46894">
    <property type="entry name" value="C-terminal effector domain of the bipartite response regulators"/>
    <property type="match status" value="1"/>
</dbReference>